<evidence type="ECO:0000259" key="8">
    <source>
        <dbReference type="Pfam" id="PF00924"/>
    </source>
</evidence>
<dbReference type="EMBL" id="MOEN01000001">
    <property type="protein sequence ID" value="OMH41417.1"/>
    <property type="molecule type" value="Genomic_DNA"/>
</dbReference>
<dbReference type="RefSeq" id="WP_076712168.1">
    <property type="nucleotide sequence ID" value="NZ_MOEN01000001.1"/>
</dbReference>
<name>A0A1R1MNR7_9BACT</name>
<dbReference type="OrthoDB" id="9809206at2"/>
<keyword evidence="3" id="KW-1003">Cell membrane</keyword>
<evidence type="ECO:0000259" key="10">
    <source>
        <dbReference type="Pfam" id="PF21088"/>
    </source>
</evidence>
<evidence type="ECO:0000256" key="7">
    <source>
        <dbReference type="SAM" id="Phobius"/>
    </source>
</evidence>
<feature type="transmembrane region" description="Helical" evidence="7">
    <location>
        <begin position="276"/>
        <end position="298"/>
    </location>
</feature>
<keyword evidence="12" id="KW-1185">Reference proteome</keyword>
<dbReference type="InterPro" id="IPR023408">
    <property type="entry name" value="MscS_beta-dom_sf"/>
</dbReference>
<feature type="transmembrane region" description="Helical" evidence="7">
    <location>
        <begin position="352"/>
        <end position="375"/>
    </location>
</feature>
<dbReference type="Gene3D" id="1.10.287.1260">
    <property type="match status" value="1"/>
</dbReference>
<evidence type="ECO:0008006" key="13">
    <source>
        <dbReference type="Google" id="ProtNLM"/>
    </source>
</evidence>
<dbReference type="Proteomes" id="UP000187408">
    <property type="component" value="Unassembled WGS sequence"/>
</dbReference>
<feature type="transmembrane region" description="Helical" evidence="7">
    <location>
        <begin position="78"/>
        <end position="94"/>
    </location>
</feature>
<accession>A0A1R1MNR7</accession>
<evidence type="ECO:0000313" key="11">
    <source>
        <dbReference type="EMBL" id="OMH41417.1"/>
    </source>
</evidence>
<feature type="transmembrane region" description="Helical" evidence="7">
    <location>
        <begin position="106"/>
        <end position="124"/>
    </location>
</feature>
<dbReference type="InterPro" id="IPR010920">
    <property type="entry name" value="LSM_dom_sf"/>
</dbReference>
<dbReference type="InterPro" id="IPR052702">
    <property type="entry name" value="MscS-like_channel"/>
</dbReference>
<evidence type="ECO:0000256" key="3">
    <source>
        <dbReference type="ARBA" id="ARBA00022475"/>
    </source>
</evidence>
<evidence type="ECO:0000256" key="1">
    <source>
        <dbReference type="ARBA" id="ARBA00004651"/>
    </source>
</evidence>
<evidence type="ECO:0000259" key="9">
    <source>
        <dbReference type="Pfam" id="PF21082"/>
    </source>
</evidence>
<dbReference type="InterPro" id="IPR049142">
    <property type="entry name" value="MS_channel_1st"/>
</dbReference>
<dbReference type="PANTHER" id="PTHR30347:SF1">
    <property type="entry name" value="MECHANOSENSITIVE CHANNEL MSCK"/>
    <property type="match status" value="1"/>
</dbReference>
<feature type="transmembrane region" description="Helical" evidence="7">
    <location>
        <begin position="188"/>
        <end position="205"/>
    </location>
</feature>
<dbReference type="Pfam" id="PF21088">
    <property type="entry name" value="MS_channel_1st"/>
    <property type="match status" value="1"/>
</dbReference>
<comment type="similarity">
    <text evidence="2">Belongs to the MscS (TC 1.A.23) family.</text>
</comment>
<protein>
    <recommendedName>
        <fullName evidence="13">Mechanosensitive ion channel protein MscS</fullName>
    </recommendedName>
</protein>
<dbReference type="SUPFAM" id="SSF82689">
    <property type="entry name" value="Mechanosensitive channel protein MscS (YggB), C-terminal domain"/>
    <property type="match status" value="1"/>
</dbReference>
<evidence type="ECO:0000256" key="6">
    <source>
        <dbReference type="ARBA" id="ARBA00023136"/>
    </source>
</evidence>
<keyword evidence="4 7" id="KW-0812">Transmembrane</keyword>
<proteinExistence type="inferred from homology"/>
<dbReference type="Gene3D" id="2.30.30.60">
    <property type="match status" value="1"/>
</dbReference>
<dbReference type="InterPro" id="IPR049278">
    <property type="entry name" value="MS_channel_C"/>
</dbReference>
<dbReference type="InterPro" id="IPR006685">
    <property type="entry name" value="MscS_channel_2nd"/>
</dbReference>
<organism evidence="11 12">
    <name type="scientific">Desulfurobacterium indicum</name>
    <dbReference type="NCBI Taxonomy" id="1914305"/>
    <lineage>
        <taxon>Bacteria</taxon>
        <taxon>Pseudomonadati</taxon>
        <taxon>Aquificota</taxon>
        <taxon>Aquificia</taxon>
        <taxon>Desulfurobacteriales</taxon>
        <taxon>Desulfurobacteriaceae</taxon>
        <taxon>Desulfurobacterium</taxon>
    </lineage>
</organism>
<dbReference type="InterPro" id="IPR011014">
    <property type="entry name" value="MscS_channel_TM-2"/>
</dbReference>
<dbReference type="PANTHER" id="PTHR30347">
    <property type="entry name" value="POTASSIUM CHANNEL RELATED"/>
    <property type="match status" value="1"/>
</dbReference>
<dbReference type="SUPFAM" id="SSF82861">
    <property type="entry name" value="Mechanosensitive channel protein MscS (YggB), transmembrane region"/>
    <property type="match status" value="1"/>
</dbReference>
<evidence type="ECO:0000256" key="2">
    <source>
        <dbReference type="ARBA" id="ARBA00008017"/>
    </source>
</evidence>
<feature type="transmembrane region" description="Helical" evidence="7">
    <location>
        <begin position="46"/>
        <end position="66"/>
    </location>
</feature>
<feature type="domain" description="Mechanosensitive ion channel transmembrane helices 2/3" evidence="10">
    <location>
        <begin position="322"/>
        <end position="361"/>
    </location>
</feature>
<dbReference type="GO" id="GO:0008381">
    <property type="term" value="F:mechanosensitive monoatomic ion channel activity"/>
    <property type="evidence" value="ECO:0007669"/>
    <property type="project" value="UniProtKB-ARBA"/>
</dbReference>
<dbReference type="AlphaFoldDB" id="A0A1R1MNR7"/>
<sequence length="557" mass="63780">MLFFHENRITGGDVYLIIFTLTLLCFIQLIKVLLQKRIENRFLKALIESLSGILFFMAGFSLSKIVSSHILKFIFEDFSILIGSVYLTRAVFIAEQASSFPRIMTFFFLVCAFLTSTLSHLNILKIDENILYFIKKLFIVLSFLPLVGTLSSLLKGTLRSIVFTALLVFYVTISALWLSGFIVFDMRALIGIGLVAIVSFFYSFVETRGMEYVLLYFEKHFFRKRDALILVKNLRLFVTLVFIVVLKVILEQFFGIEKFFKVLKNIYFIETDLLRISLYNIILSVYYAFLLISLLNIFKKLIKLYFPKERRSIEGGSAEALIFNIGILFVFIVVLSSLGITWKVLLPVAGTLGVGIGFGLQTIMNNYLSGFILLFSKKLKIGDIVELPLSVPTLGNRDRNIFGKIEDIGILSTLIRTNDGVEIAIPNSNFISSPIVNFSHHDPLVRLRIPVGVAYSSNPDVVRRVILSVLDKMPGVLKAPKPSVWFWEFGDSALIFIASFWIDIRRDIKIEEIRSRFYYSVWRELKKAGVEIPFPQNDIWFKNALKVEIEKFKKGED</sequence>
<dbReference type="STRING" id="1914305.BLW93_00610"/>
<feature type="transmembrane region" description="Helical" evidence="7">
    <location>
        <begin position="161"/>
        <end position="182"/>
    </location>
</feature>
<dbReference type="GO" id="GO:0005886">
    <property type="term" value="C:plasma membrane"/>
    <property type="evidence" value="ECO:0007669"/>
    <property type="project" value="UniProtKB-SubCell"/>
</dbReference>
<keyword evidence="6 7" id="KW-0472">Membrane</keyword>
<dbReference type="Pfam" id="PF21082">
    <property type="entry name" value="MS_channel_3rd"/>
    <property type="match status" value="1"/>
</dbReference>
<keyword evidence="5 7" id="KW-1133">Transmembrane helix</keyword>
<dbReference type="Pfam" id="PF00924">
    <property type="entry name" value="MS_channel_2nd"/>
    <property type="match status" value="1"/>
</dbReference>
<evidence type="ECO:0000313" key="12">
    <source>
        <dbReference type="Proteomes" id="UP000187408"/>
    </source>
</evidence>
<comment type="subcellular location">
    <subcellularLocation>
        <location evidence="1">Cell membrane</location>
        <topology evidence="1">Multi-pass membrane protein</topology>
    </subcellularLocation>
</comment>
<dbReference type="Gene3D" id="3.30.70.100">
    <property type="match status" value="1"/>
</dbReference>
<feature type="transmembrane region" description="Helical" evidence="7">
    <location>
        <begin position="130"/>
        <end position="154"/>
    </location>
</feature>
<feature type="domain" description="Mechanosensitive ion channel MscS C-terminal" evidence="9">
    <location>
        <begin position="448"/>
        <end position="532"/>
    </location>
</feature>
<feature type="transmembrane region" description="Helical" evidence="7">
    <location>
        <begin position="318"/>
        <end position="340"/>
    </location>
</feature>
<feature type="domain" description="Mechanosensitive ion channel MscS" evidence="8">
    <location>
        <begin position="363"/>
        <end position="440"/>
    </location>
</feature>
<evidence type="ECO:0000256" key="4">
    <source>
        <dbReference type="ARBA" id="ARBA00022692"/>
    </source>
</evidence>
<reference evidence="11 12" key="1">
    <citation type="submission" date="2016-10" db="EMBL/GenBank/DDBJ databases">
        <title>Genome sequence of a sulfur-reducing bacterium Desulfurobacterium indicum K6013.</title>
        <authorList>
            <person name="Cao J."/>
            <person name="Shao Z."/>
            <person name="Alain K."/>
            <person name="Jebbar M."/>
        </authorList>
    </citation>
    <scope>NUCLEOTIDE SEQUENCE [LARGE SCALE GENOMIC DNA]</scope>
    <source>
        <strain evidence="11 12">K6013</strain>
    </source>
</reference>
<feature type="transmembrane region" description="Helical" evidence="7">
    <location>
        <begin position="14"/>
        <end position="34"/>
    </location>
</feature>
<gene>
    <name evidence="11" type="ORF">BLW93_00610</name>
</gene>
<evidence type="ECO:0000256" key="5">
    <source>
        <dbReference type="ARBA" id="ARBA00022989"/>
    </source>
</evidence>
<feature type="transmembrane region" description="Helical" evidence="7">
    <location>
        <begin position="234"/>
        <end position="256"/>
    </location>
</feature>
<comment type="caution">
    <text evidence="11">The sequence shown here is derived from an EMBL/GenBank/DDBJ whole genome shotgun (WGS) entry which is preliminary data.</text>
</comment>
<dbReference type="SUPFAM" id="SSF50182">
    <property type="entry name" value="Sm-like ribonucleoproteins"/>
    <property type="match status" value="1"/>
</dbReference>
<dbReference type="InterPro" id="IPR011066">
    <property type="entry name" value="MscS_channel_C_sf"/>
</dbReference>